<evidence type="ECO:0000256" key="3">
    <source>
        <dbReference type="ARBA" id="ARBA00022475"/>
    </source>
</evidence>
<keyword evidence="4 7" id="KW-0812">Transmembrane</keyword>
<evidence type="ECO:0000313" key="9">
    <source>
        <dbReference type="EMBL" id="MBT9281184.1"/>
    </source>
</evidence>
<dbReference type="PANTHER" id="PTHR43124:SF3">
    <property type="entry name" value="CHLORAMPHENICOL EFFLUX PUMP RV0191"/>
    <property type="match status" value="1"/>
</dbReference>
<dbReference type="EMBL" id="JAHHQF010000036">
    <property type="protein sequence ID" value="MBT9281184.1"/>
    <property type="molecule type" value="Genomic_DNA"/>
</dbReference>
<dbReference type="Proteomes" id="UP000748108">
    <property type="component" value="Unassembled WGS sequence"/>
</dbReference>
<dbReference type="Pfam" id="PF07690">
    <property type="entry name" value="MFS_1"/>
    <property type="match status" value="1"/>
</dbReference>
<proteinExistence type="predicted"/>
<feature type="non-terminal residue" evidence="9">
    <location>
        <position position="1"/>
    </location>
</feature>
<evidence type="ECO:0000256" key="6">
    <source>
        <dbReference type="ARBA" id="ARBA00023136"/>
    </source>
</evidence>
<dbReference type="Gene3D" id="1.20.1250.20">
    <property type="entry name" value="MFS general substrate transporter like domains"/>
    <property type="match status" value="1"/>
</dbReference>
<feature type="transmembrane region" description="Helical" evidence="7">
    <location>
        <begin position="60"/>
        <end position="79"/>
    </location>
</feature>
<protein>
    <recommendedName>
        <fullName evidence="8">Major facilitator superfamily (MFS) profile domain-containing protein</fullName>
    </recommendedName>
</protein>
<reference evidence="9" key="1">
    <citation type="journal article" date="2021" name="Microbiology">
        <title>Metagenomic Analysis of the Microbial Community in the Underground Coal Fire Area (Kemerovo Region, Russia) Revealed Predominance of Thermophilic Members of the Phyla Deinococcus-thermus, Aquificae, and Firmicutes.</title>
        <authorList>
            <person name="Kadnikov V."/>
            <person name="Mardanov A.V."/>
            <person name="Beletsky A.V."/>
            <person name="Karnachuk O.V."/>
            <person name="Ravin N.V."/>
        </authorList>
    </citation>
    <scope>NUCLEOTIDE SEQUENCE</scope>
    <source>
        <strain evidence="9">RBS10-49</strain>
    </source>
</reference>
<dbReference type="InterPro" id="IPR020846">
    <property type="entry name" value="MFS_dom"/>
</dbReference>
<evidence type="ECO:0000256" key="2">
    <source>
        <dbReference type="ARBA" id="ARBA00022448"/>
    </source>
</evidence>
<evidence type="ECO:0000256" key="1">
    <source>
        <dbReference type="ARBA" id="ARBA00004651"/>
    </source>
</evidence>
<dbReference type="PANTHER" id="PTHR43124">
    <property type="entry name" value="PURINE EFFLUX PUMP PBUE"/>
    <property type="match status" value="1"/>
</dbReference>
<sequence>FVTGIALMGAGYAASAVASSLWGILVALLVAAVGVALLATTEVQLLFRYAGTPELETRSYGWMFAVFHLFLSVGTYLGGRLPAILGGRSTPYQGSLLAAGAILLALSLIRARWLPPEPPAPEGGRHRKAFAEAVRPARAGDADGTADRRVRTLFQPFWNLRLWRLGGLSFLSAAAMALVGPLQNVLLRVRFGADDAAVGGLLTAAGLALFAGSLAASRLTEHLGLRWTFTVLFAANVLLHALLIAPLAYAAYGFVFFLRSGAFTMLANLIESQTMSALPDEERDAFAAVRNVLRSIATAGGSAWAGAMLAAGSGTGPYAAGTALMMFAWLYYLRETVREFERPWSTAVRQPGLKER</sequence>
<evidence type="ECO:0000256" key="4">
    <source>
        <dbReference type="ARBA" id="ARBA00022692"/>
    </source>
</evidence>
<evidence type="ECO:0000256" key="7">
    <source>
        <dbReference type="SAM" id="Phobius"/>
    </source>
</evidence>
<dbReference type="InterPro" id="IPR050189">
    <property type="entry name" value="MFS_Efflux_Transporters"/>
</dbReference>
<keyword evidence="6 7" id="KW-0472">Membrane</keyword>
<dbReference type="InterPro" id="IPR011701">
    <property type="entry name" value="MFS"/>
</dbReference>
<name>A0A947GAJ7_HYDSH</name>
<evidence type="ECO:0000259" key="8">
    <source>
        <dbReference type="PROSITE" id="PS50850"/>
    </source>
</evidence>
<keyword evidence="3" id="KW-1003">Cell membrane</keyword>
<evidence type="ECO:0000256" key="5">
    <source>
        <dbReference type="ARBA" id="ARBA00022989"/>
    </source>
</evidence>
<organism evidence="9 10">
    <name type="scientific">Hydrogenibacillus schlegelii</name>
    <name type="common">Bacillus schlegelii</name>
    <dbReference type="NCBI Taxonomy" id="1484"/>
    <lineage>
        <taxon>Bacteria</taxon>
        <taxon>Bacillati</taxon>
        <taxon>Bacillota</taxon>
        <taxon>Bacilli</taxon>
        <taxon>Bacillales</taxon>
        <taxon>Bacillales Family X. Incertae Sedis</taxon>
        <taxon>Hydrogenibacillus</taxon>
    </lineage>
</organism>
<feature type="transmembrane region" description="Helical" evidence="7">
    <location>
        <begin position="316"/>
        <end position="333"/>
    </location>
</feature>
<feature type="transmembrane region" description="Helical" evidence="7">
    <location>
        <begin position="196"/>
        <end position="216"/>
    </location>
</feature>
<dbReference type="SUPFAM" id="SSF103473">
    <property type="entry name" value="MFS general substrate transporter"/>
    <property type="match status" value="1"/>
</dbReference>
<feature type="transmembrane region" description="Helical" evidence="7">
    <location>
        <begin position="91"/>
        <end position="109"/>
    </location>
</feature>
<dbReference type="PROSITE" id="PS50850">
    <property type="entry name" value="MFS"/>
    <property type="match status" value="1"/>
</dbReference>
<feature type="transmembrane region" description="Helical" evidence="7">
    <location>
        <begin position="12"/>
        <end position="39"/>
    </location>
</feature>
<evidence type="ECO:0000313" key="10">
    <source>
        <dbReference type="Proteomes" id="UP000748108"/>
    </source>
</evidence>
<dbReference type="GO" id="GO:0022857">
    <property type="term" value="F:transmembrane transporter activity"/>
    <property type="evidence" value="ECO:0007669"/>
    <property type="project" value="InterPro"/>
</dbReference>
<accession>A0A947GAJ7</accession>
<comment type="caution">
    <text evidence="9">The sequence shown here is derived from an EMBL/GenBank/DDBJ whole genome shotgun (WGS) entry which is preliminary data.</text>
</comment>
<keyword evidence="5 7" id="KW-1133">Transmembrane helix</keyword>
<dbReference type="AlphaFoldDB" id="A0A947GAJ7"/>
<dbReference type="InterPro" id="IPR036259">
    <property type="entry name" value="MFS_trans_sf"/>
</dbReference>
<keyword evidence="2" id="KW-0813">Transport</keyword>
<feature type="domain" description="Major facilitator superfamily (MFS) profile" evidence="8">
    <location>
        <begin position="1"/>
        <end position="338"/>
    </location>
</feature>
<dbReference type="GO" id="GO:0005886">
    <property type="term" value="C:plasma membrane"/>
    <property type="evidence" value="ECO:0007669"/>
    <property type="project" value="UniProtKB-SubCell"/>
</dbReference>
<comment type="subcellular location">
    <subcellularLocation>
        <location evidence="1">Cell membrane</location>
        <topology evidence="1">Multi-pass membrane protein</topology>
    </subcellularLocation>
</comment>
<gene>
    <name evidence="9" type="ORF">KM312_00710</name>
</gene>
<feature type="transmembrane region" description="Helical" evidence="7">
    <location>
        <begin position="162"/>
        <end position="184"/>
    </location>
</feature>